<proteinExistence type="predicted"/>
<keyword evidence="2" id="KW-1185">Reference proteome</keyword>
<organism evidence="1 2">
    <name type="scientific">Ambrosiozyma monospora</name>
    <name type="common">Yeast</name>
    <name type="synonym">Endomycopsis monosporus</name>
    <dbReference type="NCBI Taxonomy" id="43982"/>
    <lineage>
        <taxon>Eukaryota</taxon>
        <taxon>Fungi</taxon>
        <taxon>Dikarya</taxon>
        <taxon>Ascomycota</taxon>
        <taxon>Saccharomycotina</taxon>
        <taxon>Pichiomycetes</taxon>
        <taxon>Pichiales</taxon>
        <taxon>Pichiaceae</taxon>
        <taxon>Ambrosiozyma</taxon>
    </lineage>
</organism>
<sequence length="146" mass="16634">MCVSLQLREYKNYELQRIENSLLKRKNDHANRGSANHSGTGNGPINLAKRVCHSCGRVGHIQTQKTCPNVESIMVMPMETVVVREENKIRSNNHHRRKPQVNEESVVDIIGPDCGKYGLIMKDVGSQYIWYSILTCKSQLPMKLLE</sequence>
<name>A0ACB5UCJ0_AMBMO</name>
<dbReference type="Proteomes" id="UP001165064">
    <property type="component" value="Unassembled WGS sequence"/>
</dbReference>
<reference evidence="1" key="1">
    <citation type="submission" date="2023-04" db="EMBL/GenBank/DDBJ databases">
        <title>Ambrosiozyma monospora NBRC 10751.</title>
        <authorList>
            <person name="Ichikawa N."/>
            <person name="Sato H."/>
            <person name="Tonouchi N."/>
        </authorList>
    </citation>
    <scope>NUCLEOTIDE SEQUENCE</scope>
    <source>
        <strain evidence="1">NBRC 10751</strain>
    </source>
</reference>
<gene>
    <name evidence="1" type="ORF">Amon02_001302900</name>
</gene>
<comment type="caution">
    <text evidence="1">The sequence shown here is derived from an EMBL/GenBank/DDBJ whole genome shotgun (WGS) entry which is preliminary data.</text>
</comment>
<protein>
    <submittedName>
        <fullName evidence="1">Unnamed protein product</fullName>
    </submittedName>
</protein>
<evidence type="ECO:0000313" key="2">
    <source>
        <dbReference type="Proteomes" id="UP001165064"/>
    </source>
</evidence>
<evidence type="ECO:0000313" key="1">
    <source>
        <dbReference type="EMBL" id="GMF07736.1"/>
    </source>
</evidence>
<dbReference type="EMBL" id="BSXS01016428">
    <property type="protein sequence ID" value="GMF07736.1"/>
    <property type="molecule type" value="Genomic_DNA"/>
</dbReference>
<accession>A0ACB5UCJ0</accession>